<dbReference type="Proteomes" id="UP000027138">
    <property type="component" value="Unassembled WGS sequence"/>
</dbReference>
<keyword evidence="2" id="KW-1185">Reference proteome</keyword>
<dbReference type="STRING" id="180498.A0A067KJV0"/>
<proteinExistence type="predicted"/>
<evidence type="ECO:0000313" key="2">
    <source>
        <dbReference type="Proteomes" id="UP000027138"/>
    </source>
</evidence>
<protein>
    <submittedName>
        <fullName evidence="1">Uncharacterized protein</fullName>
    </submittedName>
</protein>
<organism evidence="1 2">
    <name type="scientific">Jatropha curcas</name>
    <name type="common">Barbados nut</name>
    <dbReference type="NCBI Taxonomy" id="180498"/>
    <lineage>
        <taxon>Eukaryota</taxon>
        <taxon>Viridiplantae</taxon>
        <taxon>Streptophyta</taxon>
        <taxon>Embryophyta</taxon>
        <taxon>Tracheophyta</taxon>
        <taxon>Spermatophyta</taxon>
        <taxon>Magnoliopsida</taxon>
        <taxon>eudicotyledons</taxon>
        <taxon>Gunneridae</taxon>
        <taxon>Pentapetalae</taxon>
        <taxon>rosids</taxon>
        <taxon>fabids</taxon>
        <taxon>Malpighiales</taxon>
        <taxon>Euphorbiaceae</taxon>
        <taxon>Crotonoideae</taxon>
        <taxon>Jatropheae</taxon>
        <taxon>Jatropha</taxon>
    </lineage>
</organism>
<dbReference type="PANTHER" id="PTHR34061">
    <property type="entry name" value="PROTEIN, PUTATIVE-RELATED"/>
    <property type="match status" value="1"/>
</dbReference>
<name>A0A067KJV0_JATCU</name>
<gene>
    <name evidence="1" type="ORF">JCGZ_12565</name>
</gene>
<accession>A0A067KJV0</accession>
<dbReference type="AlphaFoldDB" id="A0A067KJV0"/>
<evidence type="ECO:0000313" key="1">
    <source>
        <dbReference type="EMBL" id="KDP32104.1"/>
    </source>
</evidence>
<sequence>MGTNFISKSCINCCHCKGSLQPKKVPPPSPPSQSYVPPYSKLDGITSWLLNGVATVFFSSLERCSCFYLDTKDDSDDSDHTRLPLMILYDSGSKCDKRA</sequence>
<reference evidence="1 2" key="1">
    <citation type="journal article" date="2014" name="PLoS ONE">
        <title>Global Analysis of Gene Expression Profiles in Physic Nut (Jatropha curcas L.) Seedlings Exposed to Salt Stress.</title>
        <authorList>
            <person name="Zhang L."/>
            <person name="Zhang C."/>
            <person name="Wu P."/>
            <person name="Chen Y."/>
            <person name="Li M."/>
            <person name="Jiang H."/>
            <person name="Wu G."/>
        </authorList>
    </citation>
    <scope>NUCLEOTIDE SEQUENCE [LARGE SCALE GENOMIC DNA]</scope>
    <source>
        <strain evidence="2">cv. GZQX0401</strain>
        <tissue evidence="1">Young leaves</tissue>
    </source>
</reference>
<dbReference type="EMBL" id="KK914593">
    <property type="protein sequence ID" value="KDP32104.1"/>
    <property type="molecule type" value="Genomic_DNA"/>
</dbReference>
<dbReference type="PANTHER" id="PTHR34061:SF21">
    <property type="match status" value="1"/>
</dbReference>
<dbReference type="OrthoDB" id="653466at2759"/>